<dbReference type="SMART" id="SM00436">
    <property type="entry name" value="TOP1Bc"/>
    <property type="match status" value="1"/>
</dbReference>
<evidence type="ECO:0000256" key="9">
    <source>
        <dbReference type="SAM" id="MobiDB-lite"/>
    </source>
</evidence>
<reference evidence="12 13" key="1">
    <citation type="submission" date="2021-06" db="EMBL/GenBank/DDBJ databases">
        <title>Leclercia pneumoniae sp. nov.</title>
        <authorList>
            <person name="Hoenemann M."/>
            <person name="Viehweger A."/>
            <person name="Dietze N."/>
        </authorList>
    </citation>
    <scope>NUCLEOTIDE SEQUENCE [LARGE SCALE GENOMIC DNA]</scope>
    <source>
        <strain evidence="13">49125</strain>
    </source>
</reference>
<dbReference type="EC" id="5.6.2.1" evidence="8"/>
<protein>
    <recommendedName>
        <fullName evidence="8">DNA topoisomerase 3</fullName>
        <ecNumber evidence="8">5.6.2.1</ecNumber>
    </recommendedName>
    <alternativeName>
        <fullName evidence="8">DNA topoisomerase III</fullName>
    </alternativeName>
</protein>
<dbReference type="InterPro" id="IPR003601">
    <property type="entry name" value="Topo_IA_2"/>
</dbReference>
<proteinExistence type="inferred from homology"/>
<keyword evidence="13" id="KW-1185">Reference proteome</keyword>
<dbReference type="RefSeq" id="WP_207293566.1">
    <property type="nucleotide sequence ID" value="NZ_CP071383.1"/>
</dbReference>
<dbReference type="CDD" id="cd03362">
    <property type="entry name" value="TOPRIM_TopoIA_TopoIII"/>
    <property type="match status" value="1"/>
</dbReference>
<dbReference type="InterPro" id="IPR013497">
    <property type="entry name" value="Topo_IA_cen"/>
</dbReference>
<comment type="catalytic activity">
    <reaction evidence="1 8">
        <text>ATP-independent breakage of single-stranded DNA, followed by passage and rejoining.</text>
        <dbReference type="EC" id="5.6.2.1"/>
    </reaction>
</comment>
<dbReference type="PANTHER" id="PTHR11390:SF21">
    <property type="entry name" value="DNA TOPOISOMERASE 3-ALPHA"/>
    <property type="match status" value="1"/>
</dbReference>
<feature type="active site" description="O-(5'-phospho-DNA)-tyrosine intermediate" evidence="8">
    <location>
        <position position="328"/>
    </location>
</feature>
<evidence type="ECO:0000256" key="2">
    <source>
        <dbReference type="ARBA" id="ARBA00009446"/>
    </source>
</evidence>
<dbReference type="PANTHER" id="PTHR11390">
    <property type="entry name" value="PROKARYOTIC DNA TOPOISOMERASE"/>
    <property type="match status" value="1"/>
</dbReference>
<dbReference type="SUPFAM" id="SSF56712">
    <property type="entry name" value="Prokaryotic type I DNA topoisomerase"/>
    <property type="match status" value="1"/>
</dbReference>
<feature type="binding site" evidence="8">
    <location>
        <position position="105"/>
    </location>
    <ligand>
        <name>Mg(2+)</name>
        <dbReference type="ChEBI" id="CHEBI:18420"/>
        <label>2</label>
    </ligand>
</feature>
<feature type="binding site" evidence="8">
    <location>
        <position position="103"/>
    </location>
    <ligand>
        <name>Mg(2+)</name>
        <dbReference type="ChEBI" id="CHEBI:18420"/>
        <label>2</label>
    </ligand>
</feature>
<feature type="binding site" evidence="8">
    <location>
        <position position="7"/>
    </location>
    <ligand>
        <name>Mg(2+)</name>
        <dbReference type="ChEBI" id="CHEBI:18420"/>
        <label>1</label>
        <note>catalytic</note>
    </ligand>
</feature>
<evidence type="ECO:0000256" key="6">
    <source>
        <dbReference type="ARBA" id="ARBA00023125"/>
    </source>
</evidence>
<dbReference type="InterPro" id="IPR023405">
    <property type="entry name" value="Topo_IA_core_domain"/>
</dbReference>
<keyword evidence="5 8" id="KW-0799">Topoisomerase</keyword>
<gene>
    <name evidence="8" type="primary">topB</name>
    <name evidence="12" type="ORF">KQ929_11815</name>
</gene>
<dbReference type="PRINTS" id="PR00417">
    <property type="entry name" value="PRTPISMRASEI"/>
</dbReference>
<dbReference type="InterPro" id="IPR013825">
    <property type="entry name" value="Topo_IA_cen_sub2"/>
</dbReference>
<dbReference type="InterPro" id="IPR013826">
    <property type="entry name" value="Topo_IA_cen_sub3"/>
</dbReference>
<comment type="function">
    <text evidence="8">Releases the supercoiling and torsional tension of DNA, which is introduced during the DNA replication and transcription, by transiently cleaving and rejoining one strand of the DNA duplex. Introduces a single-strand break via transesterification at a target site in duplex DNA. The scissile phosphodiester is attacked by the catalytic tyrosine of the enzyme, resulting in the formation of a DNA-(5'-phosphotyrosyl)-enzyme intermediate and the expulsion of a 3'-OH DNA strand. The free DNA strand then undergoes passage around the unbroken strand, thus removing DNA supercoils. Finally, in the religation step, the DNA 3'-OH attacks the covalent intermediate to expel the active-site tyrosine and restore the DNA phosphodiester backbone.</text>
</comment>
<name>A0ABX8JPX9_9ENTR</name>
<dbReference type="Gene3D" id="3.40.50.140">
    <property type="match status" value="1"/>
</dbReference>
<dbReference type="SMART" id="SM00437">
    <property type="entry name" value="TOP1Ac"/>
    <property type="match status" value="1"/>
</dbReference>
<dbReference type="InterPro" id="IPR013824">
    <property type="entry name" value="Topo_IA_cen_sub1"/>
</dbReference>
<evidence type="ECO:0000313" key="12">
    <source>
        <dbReference type="EMBL" id="QWW77968.1"/>
    </source>
</evidence>
<accession>A0ABX8JPX9</accession>
<feature type="site" description="Interaction with DNA" evidence="8">
    <location>
        <position position="61"/>
    </location>
</feature>
<evidence type="ECO:0000259" key="11">
    <source>
        <dbReference type="PROSITE" id="PS52039"/>
    </source>
</evidence>
<feature type="compositionally biased region" description="Basic residues" evidence="9">
    <location>
        <begin position="626"/>
        <end position="635"/>
    </location>
</feature>
<feature type="region of interest" description="Disordered" evidence="9">
    <location>
        <begin position="613"/>
        <end position="635"/>
    </location>
</feature>
<dbReference type="Gene3D" id="2.70.20.10">
    <property type="entry name" value="Topoisomerase I, domain 3"/>
    <property type="match status" value="1"/>
</dbReference>
<comment type="cofactor">
    <cofactor evidence="8">
        <name>Mg(2+)</name>
        <dbReference type="ChEBI" id="CHEBI:18420"/>
    </cofactor>
    <text evidence="8">Binds two Mg(2+) per subunit.</text>
</comment>
<evidence type="ECO:0000256" key="8">
    <source>
        <dbReference type="HAMAP-Rule" id="MF_00953"/>
    </source>
</evidence>
<evidence type="ECO:0000256" key="7">
    <source>
        <dbReference type="ARBA" id="ARBA00023235"/>
    </source>
</evidence>
<dbReference type="InterPro" id="IPR023406">
    <property type="entry name" value="Topo_IA_AS"/>
</dbReference>
<dbReference type="Proteomes" id="UP000683497">
    <property type="component" value="Chromosome"/>
</dbReference>
<dbReference type="SMART" id="SM00493">
    <property type="entry name" value="TOPRIM"/>
    <property type="match status" value="1"/>
</dbReference>
<keyword evidence="7 8" id="KW-0413">Isomerase</keyword>
<evidence type="ECO:0000256" key="4">
    <source>
        <dbReference type="ARBA" id="ARBA00022842"/>
    </source>
</evidence>
<dbReference type="NCBIfam" id="NF005829">
    <property type="entry name" value="PRK07726.1"/>
    <property type="match status" value="1"/>
</dbReference>
<feature type="region of interest" description="Interaction with DNA" evidence="8">
    <location>
        <begin position="194"/>
        <end position="199"/>
    </location>
</feature>
<feature type="site" description="Interaction with DNA" evidence="8">
    <location>
        <position position="330"/>
    </location>
</feature>
<feature type="site" description="Interaction with DNA" evidence="8">
    <location>
        <position position="170"/>
    </location>
</feature>
<keyword evidence="6 8" id="KW-0238">DNA-binding</keyword>
<dbReference type="EMBL" id="CP076838">
    <property type="protein sequence ID" value="QWW77968.1"/>
    <property type="molecule type" value="Genomic_DNA"/>
</dbReference>
<keyword evidence="3 8" id="KW-0479">Metal-binding</keyword>
<dbReference type="Pfam" id="PF01751">
    <property type="entry name" value="Toprim"/>
    <property type="match status" value="1"/>
</dbReference>
<sequence length="635" mass="71485">MRLFIAEKPSLGRAIADVLPKPHRKGDGFIECGNGQVVTWCIGHLLEQAQPDAYDSRYARWNLNDLPIVPEKWQLQPRPSVTKQLNVIKRFLHDAAEIIHAGDPDREGQLLVDEVLDYLQLAPEKRQQVQRCLINDLNPQAVERAISRLRANSEFVPLCVSALARARADWLYGINMTRAYTILGRNAGYQGVLSVGRVQTPVLGLVVRRDEEIENFVAKDFFEVKAHIVTPKEERFTATWQPSEACEPYQDEEGRLLHRPLADHVVNRIGGQPAVVTSYNDKRESEPAPLPFSLSALQIEAAKRFGLSAQNVLDICQKLYETLKLITYPRSDSRYLPEEHFAGRHAVMNAISAHAPELSGQPVVNADTRNRCWDDKKVDAHHAIIPTARSSKVTLTDNEAKVYNLIARQYLMQFCPDAVFRKCVIELEIAKGKFVAKARFLAEAGWRTLLGNKERDEENDGTPLPVVAKEDELLCEKGEVVERQTQPPRHFTDATLLSAMTGIARFVQDKDLKKILRATDGLGTEATRAGIIELLFKRGFFIKKGRYIHSTDPGRALIHSLPELAARPDMTAHWESVLTQISEKQCRYQDFMQPLVGTLFDLINQAKSTPVRQFRGMSAPGGGNKKPFKKKRSAA</sequence>
<dbReference type="HAMAP" id="MF_00953">
    <property type="entry name" value="Topoisom_3_prok"/>
    <property type="match status" value="1"/>
</dbReference>
<dbReference type="NCBIfam" id="TIGR01056">
    <property type="entry name" value="topB"/>
    <property type="match status" value="1"/>
</dbReference>
<feature type="binding site" evidence="8">
    <location>
        <position position="103"/>
    </location>
    <ligand>
        <name>Mg(2+)</name>
        <dbReference type="ChEBI" id="CHEBI:18420"/>
        <label>1</label>
        <note>catalytic</note>
    </ligand>
</feature>
<dbReference type="PROSITE" id="PS00396">
    <property type="entry name" value="TOPO_IA_1"/>
    <property type="match status" value="1"/>
</dbReference>
<dbReference type="PROSITE" id="PS50880">
    <property type="entry name" value="TOPRIM"/>
    <property type="match status" value="1"/>
</dbReference>
<comment type="similarity">
    <text evidence="2 8">Belongs to the type IA topoisomerase family.</text>
</comment>
<keyword evidence="4 8" id="KW-0460">Magnesium</keyword>
<dbReference type="InterPro" id="IPR034144">
    <property type="entry name" value="TOPRIM_TopoIII"/>
</dbReference>
<evidence type="ECO:0000256" key="1">
    <source>
        <dbReference type="ARBA" id="ARBA00000213"/>
    </source>
</evidence>
<dbReference type="PROSITE" id="PS52039">
    <property type="entry name" value="TOPO_IA_2"/>
    <property type="match status" value="1"/>
</dbReference>
<evidence type="ECO:0000259" key="10">
    <source>
        <dbReference type="PROSITE" id="PS50880"/>
    </source>
</evidence>
<feature type="domain" description="Toprim" evidence="10">
    <location>
        <begin position="1"/>
        <end position="134"/>
    </location>
</feature>
<dbReference type="InterPro" id="IPR000380">
    <property type="entry name" value="Topo_IA"/>
</dbReference>
<dbReference type="Gene3D" id="1.10.460.10">
    <property type="entry name" value="Topoisomerase I, domain 2"/>
    <property type="match status" value="1"/>
</dbReference>
<dbReference type="InterPro" id="IPR003602">
    <property type="entry name" value="Topo_IA_DNA-bd_dom"/>
</dbReference>
<dbReference type="Pfam" id="PF01131">
    <property type="entry name" value="Topoisom_bac"/>
    <property type="match status" value="1"/>
</dbReference>
<evidence type="ECO:0000256" key="5">
    <source>
        <dbReference type="ARBA" id="ARBA00023029"/>
    </source>
</evidence>
<dbReference type="CDD" id="cd00186">
    <property type="entry name" value="TOP1Ac"/>
    <property type="match status" value="1"/>
</dbReference>
<dbReference type="InterPro" id="IPR006171">
    <property type="entry name" value="TOPRIM_dom"/>
</dbReference>
<feature type="site" description="Interaction with DNA" evidence="8">
    <location>
        <position position="185"/>
    </location>
</feature>
<feature type="domain" description="Topo IA-type catalytic" evidence="11">
    <location>
        <begin position="155"/>
        <end position="603"/>
    </location>
</feature>
<dbReference type="Gene3D" id="1.10.290.10">
    <property type="entry name" value="Topoisomerase I, domain 4"/>
    <property type="match status" value="1"/>
</dbReference>
<organism evidence="12 13">
    <name type="scientific">Leclercia pneumoniae</name>
    <dbReference type="NCBI Taxonomy" id="2815358"/>
    <lineage>
        <taxon>Bacteria</taxon>
        <taxon>Pseudomonadati</taxon>
        <taxon>Pseudomonadota</taxon>
        <taxon>Gammaproteobacteria</taxon>
        <taxon>Enterobacterales</taxon>
        <taxon>Enterobacteriaceae</taxon>
        <taxon>Leclercia</taxon>
    </lineage>
</organism>
<evidence type="ECO:0000256" key="3">
    <source>
        <dbReference type="ARBA" id="ARBA00022723"/>
    </source>
</evidence>
<feature type="site" description="Interaction with DNA" evidence="8">
    <location>
        <position position="178"/>
    </location>
</feature>
<dbReference type="InterPro" id="IPR005738">
    <property type="entry name" value="TopoIII"/>
</dbReference>
<evidence type="ECO:0000313" key="13">
    <source>
        <dbReference type="Proteomes" id="UP000683497"/>
    </source>
</evidence>